<dbReference type="InterPro" id="IPR014716">
    <property type="entry name" value="Fibrinogen_a/b/g_C_1"/>
</dbReference>
<dbReference type="AlphaFoldDB" id="A0A1X7VBB8"/>
<evidence type="ECO:0000313" key="2">
    <source>
        <dbReference type="EnsemblMetazoa" id="Aqu2.1.37278_001"/>
    </source>
</evidence>
<evidence type="ECO:0000259" key="1">
    <source>
        <dbReference type="Pfam" id="PF00147"/>
    </source>
</evidence>
<proteinExistence type="predicted"/>
<dbReference type="InParanoid" id="A0A1X7VBB8"/>
<organism evidence="2">
    <name type="scientific">Amphimedon queenslandica</name>
    <name type="common">Sponge</name>
    <dbReference type="NCBI Taxonomy" id="400682"/>
    <lineage>
        <taxon>Eukaryota</taxon>
        <taxon>Metazoa</taxon>
        <taxon>Porifera</taxon>
        <taxon>Demospongiae</taxon>
        <taxon>Heteroscleromorpha</taxon>
        <taxon>Haplosclerida</taxon>
        <taxon>Niphatidae</taxon>
        <taxon>Amphimedon</taxon>
    </lineage>
</organism>
<sequence length="321" mass="35205">MSTDCTNQGTSGSFLLYLRVCCVIDNLGRSVTIKGNGINRYILCPRVLPKSCPSEKNCKDLNSKGSTINGNYIIYPDGETQVEVYCDMNGINCDGEGGWTRVGYLNMTQSGATCPTGLAEKNYTNISHPLCGREASNNNNCNSTTFSSNGLTYNKVCGQVRGYQFFRALAFQRFAIHQNNEDFAVDGVSITHGRNPREHIWTYAGGFSENSTDNRACPCNTGYSGGLDLNATFIGSHYYCESGADSGQSVSEVLYANDPLWDGQQCDGPESTCCPANSKMPWFYRSLDTQTTDDIEQRVCRSRKESGASGVLVDIIELYIK</sequence>
<name>A0A1X7VBB8_AMPQE</name>
<reference evidence="2" key="1">
    <citation type="submission" date="2017-05" db="UniProtKB">
        <authorList>
            <consortium name="EnsemblMetazoa"/>
        </authorList>
    </citation>
    <scope>IDENTIFICATION</scope>
</reference>
<feature type="domain" description="Fibrinogen C-terminal" evidence="1">
    <location>
        <begin position="55"/>
        <end position="100"/>
    </location>
</feature>
<dbReference type="SUPFAM" id="SSF56496">
    <property type="entry name" value="Fibrinogen C-terminal domain-like"/>
    <property type="match status" value="1"/>
</dbReference>
<dbReference type="Pfam" id="PF00147">
    <property type="entry name" value="Fibrinogen_C"/>
    <property type="match status" value="1"/>
</dbReference>
<dbReference type="OrthoDB" id="10072432at2759"/>
<dbReference type="InterPro" id="IPR036056">
    <property type="entry name" value="Fibrinogen-like_C"/>
</dbReference>
<dbReference type="Gene3D" id="3.90.215.10">
    <property type="entry name" value="Gamma Fibrinogen, chain A, domain 1"/>
    <property type="match status" value="1"/>
</dbReference>
<dbReference type="InterPro" id="IPR002181">
    <property type="entry name" value="Fibrinogen_a/b/g_C_dom"/>
</dbReference>
<protein>
    <recommendedName>
        <fullName evidence="1">Fibrinogen C-terminal domain-containing protein</fullName>
    </recommendedName>
</protein>
<accession>A0A1X7VBB8</accession>
<dbReference type="EnsemblMetazoa" id="Aqu2.1.37278_001">
    <property type="protein sequence ID" value="Aqu2.1.37278_001"/>
    <property type="gene ID" value="Aqu2.1.37278"/>
</dbReference>